<evidence type="ECO:0000256" key="13">
    <source>
        <dbReference type="ARBA" id="ARBA00048390"/>
    </source>
</evidence>
<dbReference type="Proteomes" id="UP001061302">
    <property type="component" value="Chromosome"/>
</dbReference>
<comment type="subcellular location">
    <subcellularLocation>
        <location evidence="1 14">Cell membrane</location>
        <topology evidence="1 14">Multi-pass membrane protein</topology>
    </subcellularLocation>
</comment>
<evidence type="ECO:0000256" key="8">
    <source>
        <dbReference type="ARBA" id="ARBA00022723"/>
    </source>
</evidence>
<reference evidence="16" key="1">
    <citation type="submission" date="2022-10" db="EMBL/GenBank/DDBJ databases">
        <title>Chitiniphilus purpureus sp. nov., a novel chitin-degrading bacterium isolated from crawfish pond sediment.</title>
        <authorList>
            <person name="Li K."/>
        </authorList>
    </citation>
    <scope>NUCLEOTIDE SEQUENCE</scope>
    <source>
        <strain evidence="16">CD1</strain>
    </source>
</reference>
<evidence type="ECO:0000256" key="12">
    <source>
        <dbReference type="ARBA" id="ARBA00023136"/>
    </source>
</evidence>
<feature type="transmembrane region" description="Helical" evidence="14">
    <location>
        <begin position="50"/>
        <end position="73"/>
    </location>
</feature>
<keyword evidence="17" id="KW-1185">Reference proteome</keyword>
<comment type="function">
    <text evidence="14 15">Catalyzes the oxidation of protoporphyrinogen IX to protoporphyrin IX.</text>
</comment>
<evidence type="ECO:0000256" key="9">
    <source>
        <dbReference type="ARBA" id="ARBA00022989"/>
    </source>
</evidence>
<accession>A0ABY6DSC7</accession>
<keyword evidence="8 14" id="KW-0479">Metal-binding</keyword>
<name>A0ABY6DSC7_9NEIS</name>
<feature type="binding site" description="axial binding residue" evidence="14">
    <location>
        <position position="86"/>
    </location>
    <ligand>
        <name>heme</name>
        <dbReference type="ChEBI" id="CHEBI:30413"/>
    </ligand>
    <ligandPart>
        <name>Fe</name>
        <dbReference type="ChEBI" id="CHEBI:18248"/>
    </ligandPart>
</feature>
<evidence type="ECO:0000256" key="15">
    <source>
        <dbReference type="PIRNR" id="PIRNR004638"/>
    </source>
</evidence>
<feature type="binding site" description="axial binding residue" evidence="14">
    <location>
        <position position="10"/>
    </location>
    <ligand>
        <name>heme</name>
        <dbReference type="ChEBI" id="CHEBI:30413"/>
    </ligand>
    <ligandPart>
        <name>Fe</name>
        <dbReference type="ChEBI" id="CHEBI:18248"/>
    </ligandPart>
</feature>
<dbReference type="Pfam" id="PF03653">
    <property type="entry name" value="UPF0093"/>
    <property type="match status" value="1"/>
</dbReference>
<keyword evidence="6 14" id="KW-0349">Heme</keyword>
<keyword evidence="10 14" id="KW-0560">Oxidoreductase</keyword>
<protein>
    <recommendedName>
        <fullName evidence="4 14">Protoporphyrinogen IX oxidase</fullName>
        <shortName evidence="14">PPO</shortName>
        <ecNumber evidence="14 15">1.3.99.-</ecNumber>
    </recommendedName>
</protein>
<evidence type="ECO:0000256" key="10">
    <source>
        <dbReference type="ARBA" id="ARBA00023002"/>
    </source>
</evidence>
<evidence type="ECO:0000256" key="5">
    <source>
        <dbReference type="ARBA" id="ARBA00022475"/>
    </source>
</evidence>
<feature type="transmembrane region" description="Helical" evidence="14">
    <location>
        <begin position="12"/>
        <end position="29"/>
    </location>
</feature>
<comment type="catalytic activity">
    <reaction evidence="13 14 15">
        <text>protoporphyrinogen IX + 3 A = protoporphyrin IX + 3 AH2</text>
        <dbReference type="Rhea" id="RHEA:62000"/>
        <dbReference type="ChEBI" id="CHEBI:13193"/>
        <dbReference type="ChEBI" id="CHEBI:17499"/>
        <dbReference type="ChEBI" id="CHEBI:57306"/>
        <dbReference type="ChEBI" id="CHEBI:57307"/>
    </reaction>
</comment>
<dbReference type="EMBL" id="CP106753">
    <property type="protein sequence ID" value="UXY17270.1"/>
    <property type="molecule type" value="Genomic_DNA"/>
</dbReference>
<keyword evidence="5 14" id="KW-1003">Cell membrane</keyword>
<keyword evidence="12 14" id="KW-0472">Membrane</keyword>
<sequence>MQVLWAKSFHLIFVISWFAGLFYLPRLFVNHAMADDSVTQARLLLMERKLLRFMTPLAALALILGAVTWWYYGFYAGKGWYWMHVKLVLVLVLVGYHAWCWRLYRDFAANRNRHGHVWFRWFNELPVLVLVCVVILVIVKPF</sequence>
<dbReference type="InterPro" id="IPR005265">
    <property type="entry name" value="HemJ-like"/>
</dbReference>
<evidence type="ECO:0000256" key="4">
    <source>
        <dbReference type="ARBA" id="ARBA00017504"/>
    </source>
</evidence>
<dbReference type="HAMAP" id="MF_02239">
    <property type="entry name" value="HemJ"/>
    <property type="match status" value="1"/>
</dbReference>
<dbReference type="PANTHER" id="PTHR40255:SF1">
    <property type="entry name" value="PROTOPORPHYRINOGEN IX OXIDASE"/>
    <property type="match status" value="1"/>
</dbReference>
<comment type="pathway">
    <text evidence="2 14 15">Porphyrin-containing compound metabolism; protoporphyrin-IX biosynthesis; protoporphyrin-IX from protoporphyrinogen-IX: step 1/1.</text>
</comment>
<evidence type="ECO:0000256" key="6">
    <source>
        <dbReference type="ARBA" id="ARBA00022617"/>
    </source>
</evidence>
<evidence type="ECO:0000256" key="2">
    <source>
        <dbReference type="ARBA" id="ARBA00005073"/>
    </source>
</evidence>
<organism evidence="16 17">
    <name type="scientific">Chitiniphilus purpureus</name>
    <dbReference type="NCBI Taxonomy" id="2981137"/>
    <lineage>
        <taxon>Bacteria</taxon>
        <taxon>Pseudomonadati</taxon>
        <taxon>Pseudomonadota</taxon>
        <taxon>Betaproteobacteria</taxon>
        <taxon>Neisseriales</taxon>
        <taxon>Chitinibacteraceae</taxon>
        <taxon>Chitiniphilus</taxon>
    </lineage>
</organism>
<proteinExistence type="inferred from homology"/>
<dbReference type="PIRSF" id="PIRSF004638">
    <property type="entry name" value="UCP004638"/>
    <property type="match status" value="1"/>
</dbReference>
<feature type="transmembrane region" description="Helical" evidence="14">
    <location>
        <begin position="121"/>
        <end position="139"/>
    </location>
</feature>
<evidence type="ECO:0000313" key="16">
    <source>
        <dbReference type="EMBL" id="UXY17270.1"/>
    </source>
</evidence>
<evidence type="ECO:0000256" key="14">
    <source>
        <dbReference type="HAMAP-Rule" id="MF_02239"/>
    </source>
</evidence>
<keyword evidence="7 14" id="KW-0812">Transmembrane</keyword>
<dbReference type="PANTHER" id="PTHR40255">
    <property type="entry name" value="UPF0093 MEMBRANE PROTEIN SLR1790"/>
    <property type="match status" value="1"/>
</dbReference>
<evidence type="ECO:0000256" key="7">
    <source>
        <dbReference type="ARBA" id="ARBA00022692"/>
    </source>
</evidence>
<dbReference type="EC" id="1.3.99.-" evidence="14 15"/>
<evidence type="ECO:0000256" key="3">
    <source>
        <dbReference type="ARBA" id="ARBA00006501"/>
    </source>
</evidence>
<keyword evidence="9 14" id="KW-1133">Transmembrane helix</keyword>
<comment type="subunit">
    <text evidence="14">Homodimer.</text>
</comment>
<evidence type="ECO:0000256" key="11">
    <source>
        <dbReference type="ARBA" id="ARBA00023004"/>
    </source>
</evidence>
<gene>
    <name evidence="16" type="ORF">N8I74_01175</name>
</gene>
<comment type="cofactor">
    <cofactor evidence="14 15">
        <name>heme b</name>
        <dbReference type="ChEBI" id="CHEBI:60344"/>
    </cofactor>
    <text evidence="14 15">Binds 1 heme b (iron(II)-protoporphyrin IX) group per subunit.</text>
</comment>
<keyword evidence="11 14" id="KW-0408">Iron</keyword>
<feature type="transmembrane region" description="Helical" evidence="14">
    <location>
        <begin position="79"/>
        <end position="100"/>
    </location>
</feature>
<evidence type="ECO:0000256" key="1">
    <source>
        <dbReference type="ARBA" id="ARBA00004651"/>
    </source>
</evidence>
<comment type="similarity">
    <text evidence="3 14 15">Belongs to the HemJ family.</text>
</comment>
<evidence type="ECO:0000313" key="17">
    <source>
        <dbReference type="Proteomes" id="UP001061302"/>
    </source>
</evidence>